<keyword evidence="10" id="KW-0503">Monooxygenase</keyword>
<evidence type="ECO:0000256" key="8">
    <source>
        <dbReference type="ARBA" id="ARBA00023002"/>
    </source>
</evidence>
<feature type="transmembrane region" description="Helical" evidence="12">
    <location>
        <begin position="321"/>
        <end position="338"/>
    </location>
</feature>
<reference evidence="14" key="1">
    <citation type="submission" date="2018-05" db="EMBL/GenBank/DDBJ databases">
        <authorList>
            <person name="Lanie J.A."/>
            <person name="Ng W.-L."/>
            <person name="Kazmierczak K.M."/>
            <person name="Andrzejewski T.M."/>
            <person name="Davidsen T.M."/>
            <person name="Wayne K.J."/>
            <person name="Tettelin H."/>
            <person name="Glass J.I."/>
            <person name="Rusch D."/>
            <person name="Podicherti R."/>
            <person name="Tsui H.-C.T."/>
            <person name="Winkler M.E."/>
        </authorList>
    </citation>
    <scope>NUCLEOTIDE SEQUENCE</scope>
</reference>
<evidence type="ECO:0000256" key="12">
    <source>
        <dbReference type="SAM" id="Phobius"/>
    </source>
</evidence>
<comment type="subcellular location">
    <subcellularLocation>
        <location evidence="1">Cell inner membrane</location>
        <topology evidence="1">Multi-pass membrane protein</topology>
    </subcellularLocation>
</comment>
<feature type="non-terminal residue" evidence="14">
    <location>
        <position position="366"/>
    </location>
</feature>
<protein>
    <recommendedName>
        <fullName evidence="13">Fatty acid desaturase domain-containing protein</fullName>
    </recommendedName>
</protein>
<dbReference type="AlphaFoldDB" id="A0A381UCN9"/>
<feature type="transmembrane region" description="Helical" evidence="12">
    <location>
        <begin position="5"/>
        <end position="22"/>
    </location>
</feature>
<gene>
    <name evidence="14" type="ORF">METZ01_LOCUS78846</name>
</gene>
<keyword evidence="3" id="KW-1003">Cell membrane</keyword>
<keyword evidence="4" id="KW-0997">Cell inner membrane</keyword>
<keyword evidence="6" id="KW-0479">Metal-binding</keyword>
<sequence length="366" mass="42115">MLKYIRFSAAPILTAFGAYFALKGQHWMWIYFAIFALIVILGDLFFGDNNRNPNYSSTKTLNFLLYINFPFVLIAVLASIWMVGDYPLPEWGSSLMIARADTNIYDLMGYVLVMGLLVASAGTNVGHELTHRKKNKFDMFLGNWLLAFTWDCAFAIEHVYGHHKYVATERDPATAKRGQNPYHFIVRSTIFSHRNAWIIENNRLQKLGYNILSFRNKMLIGYCRSGLLTAGAFYLSGVTGIIMFLLIATGGKVMLEGVNYMEHYGLIREKGAPIEPKHSWNTNKRISSIFLYNLTRHSSHHENASLEYWELKAYPHAPEMPLGYLSCVYLVLFVPWVYHRIMAPKLKEWDKNLANNTERLLAQKQN</sequence>
<dbReference type="PANTHER" id="PTHR38674">
    <property type="entry name" value="ALKANE 1-MONOOXYGENASE 1"/>
    <property type="match status" value="1"/>
</dbReference>
<comment type="similarity">
    <text evidence="2">Belongs to the fatty acid desaturase type 1 family. AlkB subfamily.</text>
</comment>
<dbReference type="InterPro" id="IPR005804">
    <property type="entry name" value="FA_desaturase_dom"/>
</dbReference>
<evidence type="ECO:0000256" key="9">
    <source>
        <dbReference type="ARBA" id="ARBA00023004"/>
    </source>
</evidence>
<dbReference type="PANTHER" id="PTHR38674:SF1">
    <property type="entry name" value="ALKANE 1-MONOOXYGENASE 1"/>
    <property type="match status" value="1"/>
</dbReference>
<dbReference type="GO" id="GO:0006629">
    <property type="term" value="P:lipid metabolic process"/>
    <property type="evidence" value="ECO:0007669"/>
    <property type="project" value="InterPro"/>
</dbReference>
<dbReference type="EMBL" id="UINC01006183">
    <property type="protein sequence ID" value="SVA25992.1"/>
    <property type="molecule type" value="Genomic_DNA"/>
</dbReference>
<keyword evidence="5 12" id="KW-0812">Transmembrane</keyword>
<name>A0A381UCN9_9ZZZZ</name>
<dbReference type="GO" id="GO:0005886">
    <property type="term" value="C:plasma membrane"/>
    <property type="evidence" value="ECO:0007669"/>
    <property type="project" value="UniProtKB-SubCell"/>
</dbReference>
<feature type="non-terminal residue" evidence="14">
    <location>
        <position position="1"/>
    </location>
</feature>
<keyword evidence="8" id="KW-0560">Oxidoreductase</keyword>
<dbReference type="InterPro" id="IPR033885">
    <property type="entry name" value="AlkB/XylM"/>
</dbReference>
<evidence type="ECO:0000256" key="7">
    <source>
        <dbReference type="ARBA" id="ARBA00022989"/>
    </source>
</evidence>
<keyword evidence="11 12" id="KW-0472">Membrane</keyword>
<feature type="domain" description="Fatty acid desaturase" evidence="13">
    <location>
        <begin position="109"/>
        <end position="325"/>
    </location>
</feature>
<evidence type="ECO:0000256" key="4">
    <source>
        <dbReference type="ARBA" id="ARBA00022519"/>
    </source>
</evidence>
<feature type="transmembrane region" description="Helical" evidence="12">
    <location>
        <begin position="227"/>
        <end position="248"/>
    </location>
</feature>
<evidence type="ECO:0000256" key="6">
    <source>
        <dbReference type="ARBA" id="ARBA00022723"/>
    </source>
</evidence>
<evidence type="ECO:0000313" key="14">
    <source>
        <dbReference type="EMBL" id="SVA25992.1"/>
    </source>
</evidence>
<evidence type="ECO:0000256" key="2">
    <source>
        <dbReference type="ARBA" id="ARBA00010823"/>
    </source>
</evidence>
<dbReference type="GO" id="GO:0004497">
    <property type="term" value="F:monooxygenase activity"/>
    <property type="evidence" value="ECO:0007669"/>
    <property type="project" value="UniProtKB-KW"/>
</dbReference>
<dbReference type="CDD" id="cd03512">
    <property type="entry name" value="Alkane-hydroxylase"/>
    <property type="match status" value="1"/>
</dbReference>
<dbReference type="GO" id="GO:0046872">
    <property type="term" value="F:metal ion binding"/>
    <property type="evidence" value="ECO:0007669"/>
    <property type="project" value="UniProtKB-KW"/>
</dbReference>
<proteinExistence type="inferred from homology"/>
<dbReference type="Pfam" id="PF00487">
    <property type="entry name" value="FA_desaturase"/>
    <property type="match status" value="1"/>
</dbReference>
<feature type="transmembrane region" description="Helical" evidence="12">
    <location>
        <begin position="63"/>
        <end position="84"/>
    </location>
</feature>
<feature type="transmembrane region" description="Helical" evidence="12">
    <location>
        <begin position="104"/>
        <end position="126"/>
    </location>
</feature>
<keyword evidence="9" id="KW-0408">Iron</keyword>
<evidence type="ECO:0000256" key="1">
    <source>
        <dbReference type="ARBA" id="ARBA00004429"/>
    </source>
</evidence>
<feature type="transmembrane region" description="Helical" evidence="12">
    <location>
        <begin position="28"/>
        <end position="47"/>
    </location>
</feature>
<evidence type="ECO:0000256" key="10">
    <source>
        <dbReference type="ARBA" id="ARBA00023033"/>
    </source>
</evidence>
<organism evidence="14">
    <name type="scientific">marine metagenome</name>
    <dbReference type="NCBI Taxonomy" id="408172"/>
    <lineage>
        <taxon>unclassified sequences</taxon>
        <taxon>metagenomes</taxon>
        <taxon>ecological metagenomes</taxon>
    </lineage>
</organism>
<evidence type="ECO:0000256" key="5">
    <source>
        <dbReference type="ARBA" id="ARBA00022692"/>
    </source>
</evidence>
<evidence type="ECO:0000256" key="3">
    <source>
        <dbReference type="ARBA" id="ARBA00022475"/>
    </source>
</evidence>
<accession>A0A381UCN9</accession>
<evidence type="ECO:0000259" key="13">
    <source>
        <dbReference type="Pfam" id="PF00487"/>
    </source>
</evidence>
<keyword evidence="7 12" id="KW-1133">Transmembrane helix</keyword>
<evidence type="ECO:0000256" key="11">
    <source>
        <dbReference type="ARBA" id="ARBA00023136"/>
    </source>
</evidence>